<dbReference type="AlphaFoldDB" id="A0A4R2S1S7"/>
<dbReference type="SUPFAM" id="SSF140423">
    <property type="entry name" value="MW0975(SA0943)-like"/>
    <property type="match status" value="1"/>
</dbReference>
<evidence type="ECO:0000313" key="2">
    <source>
        <dbReference type="EMBL" id="TCP70079.1"/>
    </source>
</evidence>
<proteinExistence type="predicted"/>
<dbReference type="EMBL" id="SLXV01000004">
    <property type="protein sequence ID" value="TCP70079.1"/>
    <property type="molecule type" value="Genomic_DNA"/>
</dbReference>
<name>A0A4R2S1S7_9BACL</name>
<keyword evidence="1" id="KW-0732">Signal</keyword>
<evidence type="ECO:0000256" key="1">
    <source>
        <dbReference type="SAM" id="SignalP"/>
    </source>
</evidence>
<keyword evidence="3" id="KW-1185">Reference proteome</keyword>
<dbReference type="RefSeq" id="WP_131847869.1">
    <property type="nucleotide sequence ID" value="NZ_SLXV01000004.1"/>
</dbReference>
<sequence>MLKKPILALTASLFLLTAATGCSFVKDQVNATAIADDMHKIVEKANKNEDLSTKSDEQLSEFEKMIKGKITSDVIKKAQPHLDNALKEAKAYSEATKKVESDIPKLKGLAAKFTDTEIKKLADQFVADFEKSIKLDIQRGALQEQYIEANGKYLKSLGKDDKSVNDVVEKYNNSSSQATAGTEQFNKSWEEFNKKVTGEQVTK</sequence>
<feature type="chain" id="PRO_5039258185" description="Cell-wall binding lipoprotein" evidence="1">
    <location>
        <begin position="20"/>
        <end position="203"/>
    </location>
</feature>
<organism evidence="2 3">
    <name type="scientific">Baia soyae</name>
    <dbReference type="NCBI Taxonomy" id="1544746"/>
    <lineage>
        <taxon>Bacteria</taxon>
        <taxon>Bacillati</taxon>
        <taxon>Bacillota</taxon>
        <taxon>Bacilli</taxon>
        <taxon>Bacillales</taxon>
        <taxon>Thermoactinomycetaceae</taxon>
        <taxon>Baia</taxon>
    </lineage>
</organism>
<dbReference type="PROSITE" id="PS51257">
    <property type="entry name" value="PROKAR_LIPOPROTEIN"/>
    <property type="match status" value="1"/>
</dbReference>
<gene>
    <name evidence="2" type="ORF">EDD57_10458</name>
</gene>
<comment type="caution">
    <text evidence="2">The sequence shown here is derived from an EMBL/GenBank/DDBJ whole genome shotgun (WGS) entry which is preliminary data.</text>
</comment>
<protein>
    <recommendedName>
        <fullName evidence="4">Cell-wall binding lipoprotein</fullName>
    </recommendedName>
</protein>
<feature type="signal peptide" evidence="1">
    <location>
        <begin position="1"/>
        <end position="19"/>
    </location>
</feature>
<evidence type="ECO:0008006" key="4">
    <source>
        <dbReference type="Google" id="ProtNLM"/>
    </source>
</evidence>
<dbReference type="InterPro" id="IPR036785">
    <property type="entry name" value="YkyA-like_sf"/>
</dbReference>
<dbReference type="Proteomes" id="UP000294746">
    <property type="component" value="Unassembled WGS sequence"/>
</dbReference>
<accession>A0A4R2S1S7</accession>
<evidence type="ECO:0000313" key="3">
    <source>
        <dbReference type="Proteomes" id="UP000294746"/>
    </source>
</evidence>
<dbReference type="OrthoDB" id="2991389at2"/>
<reference evidence="2 3" key="1">
    <citation type="submission" date="2019-03" db="EMBL/GenBank/DDBJ databases">
        <title>Genomic Encyclopedia of Type Strains, Phase IV (KMG-IV): sequencing the most valuable type-strain genomes for metagenomic binning, comparative biology and taxonomic classification.</title>
        <authorList>
            <person name="Goeker M."/>
        </authorList>
    </citation>
    <scope>NUCLEOTIDE SEQUENCE [LARGE SCALE GENOMIC DNA]</scope>
    <source>
        <strain evidence="2 3">DSM 46831</strain>
    </source>
</reference>